<accession>A0A345NQB8</accession>
<dbReference type="PANTHER" id="PTHR35908:SF1">
    <property type="entry name" value="CONSERVED PROTEIN"/>
    <property type="match status" value="1"/>
</dbReference>
<dbReference type="SUPFAM" id="SSF54593">
    <property type="entry name" value="Glyoxalase/Bleomycin resistance protein/Dihydroxybiphenyl dioxygenase"/>
    <property type="match status" value="1"/>
</dbReference>
<dbReference type="OrthoDB" id="5524593at2"/>
<organism evidence="2 3">
    <name type="scientific">Ornithinimicrobium avium</name>
    <dbReference type="NCBI Taxonomy" id="2283195"/>
    <lineage>
        <taxon>Bacteria</taxon>
        <taxon>Bacillati</taxon>
        <taxon>Actinomycetota</taxon>
        <taxon>Actinomycetes</taxon>
        <taxon>Micrococcales</taxon>
        <taxon>Ornithinimicrobiaceae</taxon>
        <taxon>Ornithinimicrobium</taxon>
    </lineage>
</organism>
<dbReference type="CDD" id="cd06587">
    <property type="entry name" value="VOC"/>
    <property type="match status" value="1"/>
</dbReference>
<feature type="domain" description="Glyoxalase-like" evidence="1">
    <location>
        <begin position="8"/>
        <end position="134"/>
    </location>
</feature>
<reference evidence="2 3" key="1">
    <citation type="submission" date="2018-07" db="EMBL/GenBank/DDBJ databases">
        <title>Complete genome sequencing of Ornithinimicrobium sp. AMA3305.</title>
        <authorList>
            <person name="Bae J.-W."/>
        </authorList>
    </citation>
    <scope>NUCLEOTIDE SEQUENCE [LARGE SCALE GENOMIC DNA]</scope>
    <source>
        <strain evidence="2 3">AMA3305</strain>
    </source>
</reference>
<sequence length="139" mass="15567">MALKWYTVVVDSKAPQAQARWWAEVLGWVSVYDTPDEAVIVPKQALDEHEAGPAATLEDWMRRGQGLVFVPVPEDKTVKNRLHIDLAPHTSQDRDAEIQRLLGMGASRVDVGQDESEVTWTVLADPEGNEFCVLSSRDR</sequence>
<name>A0A345NQB8_9MICO</name>
<protein>
    <submittedName>
        <fullName evidence="2">VOC family protein</fullName>
    </submittedName>
</protein>
<dbReference type="InterPro" id="IPR041581">
    <property type="entry name" value="Glyoxalase_6"/>
</dbReference>
<dbReference type="PANTHER" id="PTHR35908">
    <property type="entry name" value="HYPOTHETICAL FUSION PROTEIN"/>
    <property type="match status" value="1"/>
</dbReference>
<dbReference type="EMBL" id="CP031229">
    <property type="protein sequence ID" value="AXH97226.1"/>
    <property type="molecule type" value="Genomic_DNA"/>
</dbReference>
<gene>
    <name evidence="2" type="ORF">DV701_14865</name>
</gene>
<dbReference type="AlphaFoldDB" id="A0A345NQB8"/>
<dbReference type="Proteomes" id="UP000253790">
    <property type="component" value="Chromosome"/>
</dbReference>
<keyword evidence="3" id="KW-1185">Reference proteome</keyword>
<dbReference type="RefSeq" id="WP_114929371.1">
    <property type="nucleotide sequence ID" value="NZ_CP031229.1"/>
</dbReference>
<dbReference type="InterPro" id="IPR029068">
    <property type="entry name" value="Glyas_Bleomycin-R_OHBP_Dase"/>
</dbReference>
<dbReference type="KEGG" id="orn:DV701_14865"/>
<evidence type="ECO:0000313" key="3">
    <source>
        <dbReference type="Proteomes" id="UP000253790"/>
    </source>
</evidence>
<proteinExistence type="predicted"/>
<dbReference type="Gene3D" id="3.10.180.10">
    <property type="entry name" value="2,3-Dihydroxybiphenyl 1,2-Dioxygenase, domain 1"/>
    <property type="match status" value="1"/>
</dbReference>
<evidence type="ECO:0000259" key="1">
    <source>
        <dbReference type="Pfam" id="PF18029"/>
    </source>
</evidence>
<evidence type="ECO:0000313" key="2">
    <source>
        <dbReference type="EMBL" id="AXH97226.1"/>
    </source>
</evidence>
<dbReference type="Pfam" id="PF18029">
    <property type="entry name" value="Glyoxalase_6"/>
    <property type="match status" value="1"/>
</dbReference>